<dbReference type="InterPro" id="IPR000253">
    <property type="entry name" value="FHA_dom"/>
</dbReference>
<reference evidence="3" key="1">
    <citation type="submission" date="2013-07" db="EMBL/GenBank/DDBJ databases">
        <title>The Genome Sequence of Cryptococcus bestiolae CBS10118.</title>
        <authorList>
            <consortium name="The Broad Institute Genome Sequencing Platform"/>
            <person name="Cuomo C."/>
            <person name="Litvintseva A."/>
            <person name="Chen Y."/>
            <person name="Heitman J."/>
            <person name="Sun S."/>
            <person name="Springer D."/>
            <person name="Dromer F."/>
            <person name="Young S.K."/>
            <person name="Zeng Q."/>
            <person name="Gargeya S."/>
            <person name="Fitzgerald M."/>
            <person name="Abouelleil A."/>
            <person name="Alvarado L."/>
            <person name="Berlin A.M."/>
            <person name="Chapman S.B."/>
            <person name="Dewar J."/>
            <person name="Goldberg J."/>
            <person name="Griggs A."/>
            <person name="Gujja S."/>
            <person name="Hansen M."/>
            <person name="Howarth C."/>
            <person name="Imamovic A."/>
            <person name="Larimer J."/>
            <person name="McCowan C."/>
            <person name="Murphy C."/>
            <person name="Pearson M."/>
            <person name="Priest M."/>
            <person name="Roberts A."/>
            <person name="Saif S."/>
            <person name="Shea T."/>
            <person name="Sykes S."/>
            <person name="Wortman J."/>
            <person name="Nusbaum C."/>
            <person name="Birren B."/>
        </authorList>
    </citation>
    <scope>NUCLEOTIDE SEQUENCE [LARGE SCALE GENOMIC DNA]</scope>
    <source>
        <strain evidence="3">CBS 10118</strain>
    </source>
</reference>
<feature type="compositionally biased region" description="Low complexity" evidence="1">
    <location>
        <begin position="975"/>
        <end position="1026"/>
    </location>
</feature>
<dbReference type="EMBL" id="CP144542">
    <property type="protein sequence ID" value="WVW81504.1"/>
    <property type="molecule type" value="Genomic_DNA"/>
</dbReference>
<feature type="compositionally biased region" description="Acidic residues" evidence="1">
    <location>
        <begin position="534"/>
        <end position="555"/>
    </location>
</feature>
<evidence type="ECO:0000256" key="1">
    <source>
        <dbReference type="SAM" id="MobiDB-lite"/>
    </source>
</evidence>
<feature type="compositionally biased region" description="Basic and acidic residues" evidence="1">
    <location>
        <begin position="236"/>
        <end position="253"/>
    </location>
</feature>
<dbReference type="STRING" id="1296100.A0A1B9G8L4"/>
<dbReference type="Gene3D" id="2.60.200.20">
    <property type="match status" value="1"/>
</dbReference>
<reference evidence="4" key="4">
    <citation type="submission" date="2024-02" db="EMBL/GenBank/DDBJ databases">
        <title>Comparative genomics of Cryptococcus and Kwoniella reveals pathogenesis evolution and contrasting modes of karyotype evolution via chromosome fusion or intercentromeric recombination.</title>
        <authorList>
            <person name="Coelho M.A."/>
            <person name="David-Palma M."/>
            <person name="Shea T."/>
            <person name="Bowers K."/>
            <person name="McGinley-Smith S."/>
            <person name="Mohammad A.W."/>
            <person name="Gnirke A."/>
            <person name="Yurkov A.M."/>
            <person name="Nowrousian M."/>
            <person name="Sun S."/>
            <person name="Cuomo C.A."/>
            <person name="Heitman J."/>
        </authorList>
    </citation>
    <scope>NUCLEOTIDE SEQUENCE</scope>
    <source>
        <strain evidence="4">CBS 10118</strain>
    </source>
</reference>
<dbReference type="InterPro" id="IPR008984">
    <property type="entry name" value="SMAD_FHA_dom_sf"/>
</dbReference>
<feature type="region of interest" description="Disordered" evidence="1">
    <location>
        <begin position="189"/>
        <end position="365"/>
    </location>
</feature>
<feature type="compositionally biased region" description="Acidic residues" evidence="1">
    <location>
        <begin position="216"/>
        <end position="228"/>
    </location>
</feature>
<dbReference type="SUPFAM" id="SSF49879">
    <property type="entry name" value="SMAD/FHA domain"/>
    <property type="match status" value="1"/>
</dbReference>
<feature type="compositionally biased region" description="Acidic residues" evidence="1">
    <location>
        <begin position="426"/>
        <end position="443"/>
    </location>
</feature>
<dbReference type="Pfam" id="PF00498">
    <property type="entry name" value="FHA"/>
    <property type="match status" value="1"/>
</dbReference>
<organism evidence="3">
    <name type="scientific">Kwoniella bestiolae CBS 10118</name>
    <dbReference type="NCBI Taxonomy" id="1296100"/>
    <lineage>
        <taxon>Eukaryota</taxon>
        <taxon>Fungi</taxon>
        <taxon>Dikarya</taxon>
        <taxon>Basidiomycota</taxon>
        <taxon>Agaricomycotina</taxon>
        <taxon>Tremellomycetes</taxon>
        <taxon>Tremellales</taxon>
        <taxon>Cryptococcaceae</taxon>
        <taxon>Kwoniella</taxon>
    </lineage>
</organism>
<accession>A0A1B9G8L4</accession>
<feature type="compositionally biased region" description="Acidic residues" evidence="1">
    <location>
        <begin position="918"/>
        <end position="928"/>
    </location>
</feature>
<feature type="domain" description="FHA" evidence="2">
    <location>
        <begin position="44"/>
        <end position="86"/>
    </location>
</feature>
<evidence type="ECO:0000313" key="4">
    <source>
        <dbReference type="EMBL" id="WVW81504.1"/>
    </source>
</evidence>
<dbReference type="RefSeq" id="XP_019048429.1">
    <property type="nucleotide sequence ID" value="XM_019188867.1"/>
</dbReference>
<name>A0A1B9G8L4_9TREE</name>
<dbReference type="Proteomes" id="UP000092730">
    <property type="component" value="Chromosome 2"/>
</dbReference>
<feature type="compositionally biased region" description="Low complexity" evidence="1">
    <location>
        <begin position="1153"/>
        <end position="1162"/>
    </location>
</feature>
<feature type="compositionally biased region" description="Basic and acidic residues" evidence="1">
    <location>
        <begin position="1198"/>
        <end position="1208"/>
    </location>
</feature>
<reference evidence="3" key="3">
    <citation type="submission" date="2014-01" db="EMBL/GenBank/DDBJ databases">
        <title>Evolution of pathogenesis and genome organization in the Tremellales.</title>
        <authorList>
            <person name="Cuomo C."/>
            <person name="Litvintseva A."/>
            <person name="Heitman J."/>
            <person name="Chen Y."/>
            <person name="Sun S."/>
            <person name="Springer D."/>
            <person name="Dromer F."/>
            <person name="Young S."/>
            <person name="Zeng Q."/>
            <person name="Chapman S."/>
            <person name="Gujja S."/>
            <person name="Saif S."/>
            <person name="Birren B."/>
        </authorList>
    </citation>
    <scope>NUCLEOTIDE SEQUENCE</scope>
    <source>
        <strain evidence="3">CBS 10118</strain>
    </source>
</reference>
<feature type="compositionally biased region" description="Low complexity" evidence="1">
    <location>
        <begin position="804"/>
        <end position="837"/>
    </location>
</feature>
<feature type="region of interest" description="Disordered" evidence="1">
    <location>
        <begin position="656"/>
        <end position="689"/>
    </location>
</feature>
<evidence type="ECO:0000313" key="5">
    <source>
        <dbReference type="Proteomes" id="UP000092730"/>
    </source>
</evidence>
<feature type="region of interest" description="Disordered" evidence="1">
    <location>
        <begin position="701"/>
        <end position="787"/>
    </location>
</feature>
<feature type="compositionally biased region" description="Polar residues" evidence="1">
    <location>
        <begin position="560"/>
        <end position="574"/>
    </location>
</feature>
<sequence length="1245" mass="135367">MSEWERDGSPMPSGPPPITYGRLTLMKRKGGGDVQTIPLDAERITFGRDYDCDVRLYYSDVSKLHCEIAFDIISGHATLHVKGTNGLLYTPSGQSPTAYKPPSEIPLNDKDVITIRKKPFRFEYGPSVDTPISFSPAVQLSSEMQAAPSPAKQPSFSSPGHQPIRRRASHRLSLVPEGKTFVPLSPIKNRRHSTLGLGGMGTPAKSASKSKLSEEVPQEQEEQEEEPAVDVANGDEGDKVYLEMNEEKNKENEEPVVTNKPIHDNPFITPQQTRKAPLRNTSAVPRTRKTAAVEQVRPTHVGDKSTSPVSKDSPAPASPPKTPRSVPLPVASDTPYNPPTTSASQKANSTPVPARVALSTPKGPATLRKALLLRSARKVWQESRASGVEGAIEAGTIETRRKSTSPKYRAGRKSTTPIPEAPLRQEDEEMSDEDEPQQDEQDEELKWIQEDGTAEVSFESDSSGQDSLEADQSLDIPGQGVIEFTINHPEVEEEYINNDDPLDHEDDEMDIEEDHDVGVYEEYEQAVNIPADSSVEEVQPEDDDPEEHQVDEDEVMSLPGTPQTRQPLSKQFFTPQPERNIHKLPRRSLANIGAPPVRFERLPATPSAFKRERAPPGSMGKPSRRVTLAVPAAEEEMKAETDEEPVVERKVFATPVKSEAAKAEAKRRRESLATPRQLPAPPASGFKNPVIETRFSDLVSTPSHPALTAQSPEPSDHIQAVPSTPMDDIKKRLDKMRRQSVQRADRRATVGFVLPSTPSHKPESREMGSWSVNPRRIEGQGPKTPIFPRLKKEDQIMECPSEGITTTSQQSSLTIQAQAPSSPEYDTPSSPSTPSYTGIREMLKQPLPAKTPDMRGLKNLFPATPKEVGSPSLVGVKEMLRQPCVPATPNFSGMKHMFQQPKITQTPGFEGIGEMFEEEEEEEIEQAEEAVGVIAEEDANKAEDDEIAEEIVTQQAQDTAKTGGEKKPAATSKLPRPATTTSTSTSTASRSRRAAPSTSAAPTKATTRIPARQAAASTSTSRAPQAEVDTTEPKSKSTRNRRAEPVTKTVDEEPKSRSTRAKRTTSVDPEPSAPSRATASRSRSTRAKSTAEPDEAVQVEEAGSKSTRTKSASTRATRQTTVEVEEGGSKPSRGKKVLAQLPEQSGVAEEKTSTSTSTSNSTRSKVPAPSLRTTTKHEEKVSTSASSRRRATAAVGNKENDDGSHEEISAGAGAKKRVGVTKDATGATGSGVPVPVATRATRSRK</sequence>
<dbReference type="CDD" id="cd22673">
    <property type="entry name" value="FHA_Ki67"/>
    <property type="match status" value="1"/>
</dbReference>
<dbReference type="OrthoDB" id="6288785at2759"/>
<evidence type="ECO:0000259" key="2">
    <source>
        <dbReference type="PROSITE" id="PS50006"/>
    </source>
</evidence>
<keyword evidence="5" id="KW-1185">Reference proteome</keyword>
<feature type="compositionally biased region" description="Low complexity" evidence="1">
    <location>
        <begin position="1104"/>
        <end position="1121"/>
    </location>
</feature>
<reference evidence="4" key="2">
    <citation type="submission" date="2013-07" db="EMBL/GenBank/DDBJ databases">
        <authorList>
            <consortium name="The Broad Institute Genome Sequencing Platform"/>
            <person name="Cuomo C."/>
            <person name="Litvintseva A."/>
            <person name="Chen Y."/>
            <person name="Heitman J."/>
            <person name="Sun S."/>
            <person name="Springer D."/>
            <person name="Dromer F."/>
            <person name="Young S.K."/>
            <person name="Zeng Q."/>
            <person name="Gargeya S."/>
            <person name="Fitzgerald M."/>
            <person name="Abouelleil A."/>
            <person name="Alvarado L."/>
            <person name="Berlin A.M."/>
            <person name="Chapman S.B."/>
            <person name="Dewar J."/>
            <person name="Goldberg J."/>
            <person name="Griggs A."/>
            <person name="Gujja S."/>
            <person name="Hansen M."/>
            <person name="Howarth C."/>
            <person name="Imamovic A."/>
            <person name="Larimer J."/>
            <person name="McCowan C."/>
            <person name="Murphy C."/>
            <person name="Pearson M."/>
            <person name="Priest M."/>
            <person name="Roberts A."/>
            <person name="Saif S."/>
            <person name="Shea T."/>
            <person name="Sykes S."/>
            <person name="Wortman J."/>
            <person name="Nusbaum C."/>
            <person name="Birren B."/>
        </authorList>
    </citation>
    <scope>NUCLEOTIDE SEQUENCE</scope>
    <source>
        <strain evidence="4">CBS 10118</strain>
    </source>
</reference>
<protein>
    <recommendedName>
        <fullName evidence="2">FHA domain-containing protein</fullName>
    </recommendedName>
</protein>
<dbReference type="PROSITE" id="PS50006">
    <property type="entry name" value="FHA_DOMAIN"/>
    <property type="match status" value="1"/>
</dbReference>
<feature type="compositionally biased region" description="Polar residues" evidence="1">
    <location>
        <begin position="268"/>
        <end position="284"/>
    </location>
</feature>
<dbReference type="EMBL" id="KI894019">
    <property type="protein sequence ID" value="OCF27359.1"/>
    <property type="molecule type" value="Genomic_DNA"/>
</dbReference>
<feature type="compositionally biased region" description="Basic and acidic residues" evidence="1">
    <location>
        <begin position="1031"/>
        <end position="1056"/>
    </location>
</feature>
<proteinExistence type="predicted"/>
<dbReference type="KEGG" id="kbi:30206599"/>
<feature type="compositionally biased region" description="Low complexity" evidence="1">
    <location>
        <begin position="1073"/>
        <end position="1090"/>
    </location>
</feature>
<feature type="region of interest" description="Disordered" evidence="1">
    <location>
        <begin position="528"/>
        <end position="627"/>
    </location>
</feature>
<feature type="region of interest" description="Disordered" evidence="1">
    <location>
        <begin position="802"/>
        <end position="838"/>
    </location>
</feature>
<dbReference type="VEuPathDB" id="FungiDB:I302_02200"/>
<feature type="region of interest" description="Disordered" evidence="1">
    <location>
        <begin position="141"/>
        <end position="164"/>
    </location>
</feature>
<feature type="compositionally biased region" description="Polar residues" evidence="1">
    <location>
        <begin position="701"/>
        <end position="713"/>
    </location>
</feature>
<evidence type="ECO:0000313" key="3">
    <source>
        <dbReference type="EMBL" id="OCF27359.1"/>
    </source>
</evidence>
<feature type="region of interest" description="Disordered" evidence="1">
    <location>
        <begin position="380"/>
        <end position="477"/>
    </location>
</feature>
<gene>
    <name evidence="3" type="ORF">I302_02200</name>
    <name evidence="4" type="ORF">I302_103498</name>
</gene>
<dbReference type="AlphaFoldDB" id="A0A1B9G8L4"/>
<dbReference type="GeneID" id="30206599"/>
<feature type="compositionally biased region" description="Polar residues" evidence="1">
    <location>
        <begin position="339"/>
        <end position="351"/>
    </location>
</feature>
<feature type="region of interest" description="Disordered" evidence="1">
    <location>
        <begin position="918"/>
        <end position="1245"/>
    </location>
</feature>